<dbReference type="GO" id="GO:0005737">
    <property type="term" value="C:cytoplasm"/>
    <property type="evidence" value="ECO:0007669"/>
    <property type="project" value="TreeGrafter"/>
</dbReference>
<sequence length="309" mass="34903">MSQSMKNKNKMAVTILTGFLGSGKTTLLQRLIMKAKNSGQKVAIIMNEFGSFDVDSNLLGDDVSTQSLLNGCICCSLKDDIEVVLHNLYHKDQPDLVLIEATGIAHPVEVVDACQNPTLVDKVEMPTIIGVMDGKRYLERSRYTVQTKQLMEEQMLYSHLIIINKSDELSAEEKASLETSLQTIKHQPVLHFTQFSNIDGVEIPVNEVLSLQAKHSHHHGIQSINYTFSGPIEMELLMNFLRQLPDSILRIKGFLKFREEPEQTYLFQYAFGVPQYEPEIMNMPLTIVIIGESIDKASIRNKLDMLNFS</sequence>
<reference evidence="8" key="1">
    <citation type="submission" date="2017-06" db="EMBL/GenBank/DDBJ databases">
        <title>FDA dAtabase for Regulatory Grade micrObial Sequences (FDA-ARGOS): Supporting development and validation of Infectious Disease Dx tests.</title>
        <authorList>
            <person name="Goldberg B."/>
            <person name="Campos J."/>
            <person name="Tallon L."/>
            <person name="Sadzewicz L."/>
            <person name="Sengamalay N."/>
            <person name="Ott S."/>
            <person name="Godinez A."/>
            <person name="Nagaraj S."/>
            <person name="Vavikolanu K."/>
            <person name="Nadendla S."/>
            <person name="George J."/>
            <person name="Geyer C."/>
            <person name="Sichtig H."/>
        </authorList>
    </citation>
    <scope>NUCLEOTIDE SEQUENCE [LARGE SCALE GENOMIC DNA]</scope>
    <source>
        <strain evidence="8">FDAARGOS_285</strain>
    </source>
</reference>
<evidence type="ECO:0000256" key="2">
    <source>
        <dbReference type="ARBA" id="ARBA00022801"/>
    </source>
</evidence>
<dbReference type="Gene3D" id="3.40.50.300">
    <property type="entry name" value="P-loop containing nucleotide triphosphate hydrolases"/>
    <property type="match status" value="1"/>
</dbReference>
<dbReference type="EMBL" id="CP022046">
    <property type="protein sequence ID" value="ASE34906.1"/>
    <property type="molecule type" value="Genomic_DNA"/>
</dbReference>
<evidence type="ECO:0000256" key="4">
    <source>
        <dbReference type="ARBA" id="ARBA00034320"/>
    </source>
</evidence>
<dbReference type="InterPro" id="IPR011629">
    <property type="entry name" value="CobW-like_C"/>
</dbReference>
<dbReference type="InterPro" id="IPR036627">
    <property type="entry name" value="CobW-likC_sf"/>
</dbReference>
<evidence type="ECO:0000256" key="1">
    <source>
        <dbReference type="ARBA" id="ARBA00022741"/>
    </source>
</evidence>
<comment type="similarity">
    <text evidence="4">Belongs to the SIMIBI class G3E GTPase family. ZNG1 subfamily.</text>
</comment>
<name>A0AAI8DIY1_MAMSC</name>
<dbReference type="CDD" id="cd03112">
    <property type="entry name" value="CobW-like"/>
    <property type="match status" value="1"/>
</dbReference>
<dbReference type="SUPFAM" id="SSF90002">
    <property type="entry name" value="Hypothetical protein YjiA, C-terminal domain"/>
    <property type="match status" value="1"/>
</dbReference>
<dbReference type="InterPro" id="IPR003495">
    <property type="entry name" value="CobW/HypB/UreG_nucleotide-bd"/>
</dbReference>
<dbReference type="InterPro" id="IPR051316">
    <property type="entry name" value="Zinc-reg_GTPase_activator"/>
</dbReference>
<dbReference type="InterPro" id="IPR027417">
    <property type="entry name" value="P-loop_NTPase"/>
</dbReference>
<keyword evidence="2" id="KW-0378">Hydrolase</keyword>
<gene>
    <name evidence="7" type="ORF">CEP64_09955</name>
</gene>
<evidence type="ECO:0000256" key="3">
    <source>
        <dbReference type="ARBA" id="ARBA00023186"/>
    </source>
</evidence>
<dbReference type="Pfam" id="PF07683">
    <property type="entry name" value="CobW_C"/>
    <property type="match status" value="1"/>
</dbReference>
<organism evidence="7 8">
    <name type="scientific">Mammaliicoccus sciuri</name>
    <name type="common">Staphylococcus sciuri</name>
    <dbReference type="NCBI Taxonomy" id="1296"/>
    <lineage>
        <taxon>Bacteria</taxon>
        <taxon>Bacillati</taxon>
        <taxon>Bacillota</taxon>
        <taxon>Bacilli</taxon>
        <taxon>Bacillales</taxon>
        <taxon>Staphylococcaceae</taxon>
        <taxon>Mammaliicoccus</taxon>
    </lineage>
</organism>
<dbReference type="PANTHER" id="PTHR13748">
    <property type="entry name" value="COBW-RELATED"/>
    <property type="match status" value="1"/>
</dbReference>
<feature type="domain" description="CobW C-terminal" evidence="6">
    <location>
        <begin position="221"/>
        <end position="307"/>
    </location>
</feature>
<dbReference type="GO" id="GO:0000166">
    <property type="term" value="F:nucleotide binding"/>
    <property type="evidence" value="ECO:0007669"/>
    <property type="project" value="UniProtKB-KW"/>
</dbReference>
<dbReference type="PANTHER" id="PTHR13748:SF62">
    <property type="entry name" value="COBW DOMAIN-CONTAINING PROTEIN"/>
    <property type="match status" value="1"/>
</dbReference>
<dbReference type="SUPFAM" id="SSF52540">
    <property type="entry name" value="P-loop containing nucleoside triphosphate hydrolases"/>
    <property type="match status" value="1"/>
</dbReference>
<dbReference type="KEGG" id="sscu:CEP64_09955"/>
<evidence type="ECO:0000313" key="7">
    <source>
        <dbReference type="EMBL" id="ASE34906.1"/>
    </source>
</evidence>
<dbReference type="Proteomes" id="UP000197058">
    <property type="component" value="Chromosome"/>
</dbReference>
<comment type="catalytic activity">
    <reaction evidence="5">
        <text>GTP + H2O = GDP + phosphate + H(+)</text>
        <dbReference type="Rhea" id="RHEA:19669"/>
        <dbReference type="ChEBI" id="CHEBI:15377"/>
        <dbReference type="ChEBI" id="CHEBI:15378"/>
        <dbReference type="ChEBI" id="CHEBI:37565"/>
        <dbReference type="ChEBI" id="CHEBI:43474"/>
        <dbReference type="ChEBI" id="CHEBI:58189"/>
    </reaction>
    <physiologicalReaction direction="left-to-right" evidence="5">
        <dbReference type="Rhea" id="RHEA:19670"/>
    </physiologicalReaction>
</comment>
<evidence type="ECO:0000259" key="6">
    <source>
        <dbReference type="SMART" id="SM00833"/>
    </source>
</evidence>
<accession>A0AAI8DIY1</accession>
<dbReference type="GeneID" id="48593692"/>
<evidence type="ECO:0000256" key="5">
    <source>
        <dbReference type="ARBA" id="ARBA00049117"/>
    </source>
</evidence>
<dbReference type="GO" id="GO:0016787">
    <property type="term" value="F:hydrolase activity"/>
    <property type="evidence" value="ECO:0007669"/>
    <property type="project" value="UniProtKB-KW"/>
</dbReference>
<dbReference type="AlphaFoldDB" id="A0AAI8DIY1"/>
<keyword evidence="3" id="KW-0143">Chaperone</keyword>
<dbReference type="RefSeq" id="WP_048541886.1">
    <property type="nucleotide sequence ID" value="NZ_CAJVGN010000001.1"/>
</dbReference>
<dbReference type="SMART" id="SM00833">
    <property type="entry name" value="CobW_C"/>
    <property type="match status" value="1"/>
</dbReference>
<proteinExistence type="inferred from homology"/>
<keyword evidence="1" id="KW-0547">Nucleotide-binding</keyword>
<evidence type="ECO:0000313" key="8">
    <source>
        <dbReference type="Proteomes" id="UP000197058"/>
    </source>
</evidence>
<dbReference type="Gene3D" id="3.30.1220.10">
    <property type="entry name" value="CobW-like, C-terminal domain"/>
    <property type="match status" value="1"/>
</dbReference>
<dbReference type="Pfam" id="PF02492">
    <property type="entry name" value="cobW"/>
    <property type="match status" value="1"/>
</dbReference>
<protein>
    <submittedName>
        <fullName evidence="7">GTP-binding protein</fullName>
    </submittedName>
</protein>